<dbReference type="Proteomes" id="UP001470288">
    <property type="component" value="Unassembled WGS sequence"/>
</dbReference>
<name>A0ABV1HXD7_9FIRM</name>
<reference evidence="2 3" key="1">
    <citation type="submission" date="2024-03" db="EMBL/GenBank/DDBJ databases">
        <title>Human intestinal bacterial collection.</title>
        <authorList>
            <person name="Pauvert C."/>
            <person name="Hitch T.C.A."/>
            <person name="Clavel T."/>
        </authorList>
    </citation>
    <scope>NUCLEOTIDE SEQUENCE [LARGE SCALE GENOMIC DNA]</scope>
    <source>
        <strain evidence="2 3">CLA-AA-H78B</strain>
    </source>
</reference>
<dbReference type="RefSeq" id="WP_117495937.1">
    <property type="nucleotide sequence ID" value="NZ_JBBMFC010000002.1"/>
</dbReference>
<dbReference type="InterPro" id="IPR001387">
    <property type="entry name" value="Cro/C1-type_HTH"/>
</dbReference>
<keyword evidence="3" id="KW-1185">Reference proteome</keyword>
<sequence>MIIDDILKDAKMSRYKLSKVSGVPQTTISDICSGRTKMEKCSAGTLYKLAKALNVSVDALLEADEQNSTLKVDYRVSFETFKSNTCHQVKDKGDLDFIIETLETNRIRELYRKKWYAESLYLLGMVDYLSRVNDLPVCTNYNDIRSKKLEQEVYPSSVLIRAAVTHNDEVKKEAKKKAIPEFLRFNIVESEVRNIV</sequence>
<evidence type="ECO:0000259" key="1">
    <source>
        <dbReference type="PROSITE" id="PS50943"/>
    </source>
</evidence>
<proteinExistence type="predicted"/>
<evidence type="ECO:0000313" key="3">
    <source>
        <dbReference type="Proteomes" id="UP001470288"/>
    </source>
</evidence>
<dbReference type="SUPFAM" id="SSF47413">
    <property type="entry name" value="lambda repressor-like DNA-binding domains"/>
    <property type="match status" value="1"/>
</dbReference>
<gene>
    <name evidence="2" type="ORF">WMO62_01900</name>
</gene>
<dbReference type="EMBL" id="JBBMFC010000002">
    <property type="protein sequence ID" value="MEQ2577593.1"/>
    <property type="molecule type" value="Genomic_DNA"/>
</dbReference>
<dbReference type="Pfam" id="PF13443">
    <property type="entry name" value="HTH_26"/>
    <property type="match status" value="1"/>
</dbReference>
<dbReference type="SMART" id="SM00530">
    <property type="entry name" value="HTH_XRE"/>
    <property type="match status" value="1"/>
</dbReference>
<dbReference type="Gene3D" id="1.10.260.40">
    <property type="entry name" value="lambda repressor-like DNA-binding domains"/>
    <property type="match status" value="1"/>
</dbReference>
<feature type="domain" description="HTH cro/C1-type" evidence="1">
    <location>
        <begin position="3"/>
        <end position="60"/>
    </location>
</feature>
<dbReference type="InterPro" id="IPR010982">
    <property type="entry name" value="Lambda_DNA-bd_dom_sf"/>
</dbReference>
<evidence type="ECO:0000313" key="2">
    <source>
        <dbReference type="EMBL" id="MEQ2577593.1"/>
    </source>
</evidence>
<organism evidence="2 3">
    <name type="scientific">Hominiventricola aquisgranensis</name>
    <dbReference type="NCBI Taxonomy" id="3133164"/>
    <lineage>
        <taxon>Bacteria</taxon>
        <taxon>Bacillati</taxon>
        <taxon>Bacillota</taxon>
        <taxon>Clostridia</taxon>
        <taxon>Lachnospirales</taxon>
        <taxon>Lachnospiraceae</taxon>
        <taxon>Hominiventricola</taxon>
    </lineage>
</organism>
<comment type="caution">
    <text evidence="2">The sequence shown here is derived from an EMBL/GenBank/DDBJ whole genome shotgun (WGS) entry which is preliminary data.</text>
</comment>
<protein>
    <submittedName>
        <fullName evidence="2">Helix-turn-helix transcriptional regulator</fullName>
    </submittedName>
</protein>
<dbReference type="CDD" id="cd00093">
    <property type="entry name" value="HTH_XRE"/>
    <property type="match status" value="1"/>
</dbReference>
<dbReference type="PROSITE" id="PS50943">
    <property type="entry name" value="HTH_CROC1"/>
    <property type="match status" value="1"/>
</dbReference>
<accession>A0ABV1HXD7</accession>